<gene>
    <name evidence="2" type="ORF">LAZ67_14002061</name>
</gene>
<evidence type="ECO:0000313" key="3">
    <source>
        <dbReference type="Proteomes" id="UP001235939"/>
    </source>
</evidence>
<accession>A0ABY6L6L8</accession>
<evidence type="ECO:0000256" key="1">
    <source>
        <dbReference type="SAM" id="MobiDB-lite"/>
    </source>
</evidence>
<feature type="region of interest" description="Disordered" evidence="1">
    <location>
        <begin position="50"/>
        <end position="101"/>
    </location>
</feature>
<proteinExistence type="predicted"/>
<feature type="compositionally biased region" description="Basic and acidic residues" evidence="1">
    <location>
        <begin position="57"/>
        <end position="69"/>
    </location>
</feature>
<dbReference type="EMBL" id="CP092876">
    <property type="protein sequence ID" value="UYV76803.1"/>
    <property type="molecule type" value="Genomic_DNA"/>
</dbReference>
<feature type="compositionally biased region" description="Polar residues" evidence="1">
    <location>
        <begin position="70"/>
        <end position="81"/>
    </location>
</feature>
<protein>
    <submittedName>
        <fullName evidence="2">Uncharacterized protein</fullName>
    </submittedName>
</protein>
<sequence length="101" mass="11788">MMVQVHQWDLRCHKNLILQKGLTYFGYMMRANGLEKRLIFGKIKGKRRRLKNSNELAGRDEGNYQDHNDNTNSHLQLQFGQGNDHLPLHTALTEPLKPKYG</sequence>
<evidence type="ECO:0000313" key="2">
    <source>
        <dbReference type="EMBL" id="UYV76803.1"/>
    </source>
</evidence>
<keyword evidence="3" id="KW-1185">Reference proteome</keyword>
<reference evidence="2 3" key="1">
    <citation type="submission" date="2022-01" db="EMBL/GenBank/DDBJ databases">
        <title>A chromosomal length assembly of Cordylochernes scorpioides.</title>
        <authorList>
            <person name="Zeh D."/>
            <person name="Zeh J."/>
        </authorList>
    </citation>
    <scope>NUCLEOTIDE SEQUENCE [LARGE SCALE GENOMIC DNA]</scope>
    <source>
        <strain evidence="2">IN4F17</strain>
        <tissue evidence="2">Whole Body</tissue>
    </source>
</reference>
<dbReference type="Proteomes" id="UP001235939">
    <property type="component" value="Chromosome 14"/>
</dbReference>
<name>A0ABY6L6L8_9ARAC</name>
<organism evidence="2 3">
    <name type="scientific">Cordylochernes scorpioides</name>
    <dbReference type="NCBI Taxonomy" id="51811"/>
    <lineage>
        <taxon>Eukaryota</taxon>
        <taxon>Metazoa</taxon>
        <taxon>Ecdysozoa</taxon>
        <taxon>Arthropoda</taxon>
        <taxon>Chelicerata</taxon>
        <taxon>Arachnida</taxon>
        <taxon>Pseudoscorpiones</taxon>
        <taxon>Cheliferoidea</taxon>
        <taxon>Chernetidae</taxon>
        <taxon>Cordylochernes</taxon>
    </lineage>
</organism>